<evidence type="ECO:0000313" key="2">
    <source>
        <dbReference type="EMBL" id="KEJ91092.1"/>
    </source>
</evidence>
<keyword evidence="1" id="KW-0812">Transmembrane</keyword>
<dbReference type="STRING" id="1300350.Z948_1926"/>
<proteinExistence type="predicted"/>
<evidence type="ECO:0000313" key="3">
    <source>
        <dbReference type="Proteomes" id="UP000027734"/>
    </source>
</evidence>
<organism evidence="2 3">
    <name type="scientific">Sulfitobacter donghicola DSW-25 = KCTC 12864 = JCM 14565</name>
    <dbReference type="NCBI Taxonomy" id="1300350"/>
    <lineage>
        <taxon>Bacteria</taxon>
        <taxon>Pseudomonadati</taxon>
        <taxon>Pseudomonadota</taxon>
        <taxon>Alphaproteobacteria</taxon>
        <taxon>Rhodobacterales</taxon>
        <taxon>Roseobacteraceae</taxon>
        <taxon>Sulfitobacter</taxon>
    </lineage>
</organism>
<dbReference type="AlphaFoldDB" id="A0A073J0B3"/>
<keyword evidence="3" id="KW-1185">Reference proteome</keyword>
<dbReference type="Proteomes" id="UP000027734">
    <property type="component" value="Unassembled WGS sequence"/>
</dbReference>
<comment type="caution">
    <text evidence="2">The sequence shown here is derived from an EMBL/GenBank/DDBJ whole genome shotgun (WGS) entry which is preliminary data.</text>
</comment>
<reference evidence="2 3" key="1">
    <citation type="submission" date="2014-01" db="EMBL/GenBank/DDBJ databases">
        <title>Sulfitobacter donghicola JCM 14565 Genome Sequencing.</title>
        <authorList>
            <person name="Lai Q."/>
            <person name="Hong Z."/>
        </authorList>
    </citation>
    <scope>NUCLEOTIDE SEQUENCE [LARGE SCALE GENOMIC DNA]</scope>
    <source>
        <strain evidence="2 3">JCM 14565</strain>
    </source>
</reference>
<sequence>MYQIGVAFAAYLDWWARLTKNHPARWEAGLWIAGAVLTILPMFVGNWAYFLWPLGWLCIPGLLFASKEKKRVAEIHTDRTAGALKTKTLISVGQQETKK</sequence>
<gene>
    <name evidence="2" type="ORF">DSW25_03175</name>
</gene>
<accession>A0A073J0B3</accession>
<dbReference type="EMBL" id="JAMC01000001">
    <property type="protein sequence ID" value="KEJ91092.1"/>
    <property type="molecule type" value="Genomic_DNA"/>
</dbReference>
<evidence type="ECO:0000256" key="1">
    <source>
        <dbReference type="SAM" id="Phobius"/>
    </source>
</evidence>
<protein>
    <submittedName>
        <fullName evidence="2">Uncharacterized protein</fullName>
    </submittedName>
</protein>
<name>A0A073J0B3_9RHOB</name>
<feature type="transmembrane region" description="Helical" evidence="1">
    <location>
        <begin position="26"/>
        <end position="44"/>
    </location>
</feature>
<keyword evidence="1" id="KW-0472">Membrane</keyword>
<keyword evidence="1" id="KW-1133">Transmembrane helix</keyword>